<dbReference type="GO" id="GO:0016020">
    <property type="term" value="C:membrane"/>
    <property type="evidence" value="ECO:0007669"/>
    <property type="project" value="InterPro"/>
</dbReference>
<dbReference type="RefSeq" id="XP_018062555.1">
    <property type="nucleotide sequence ID" value="XM_018213655.1"/>
</dbReference>
<accession>A0A132B716</accession>
<dbReference type="GeneID" id="28823381"/>
<dbReference type="Proteomes" id="UP000070700">
    <property type="component" value="Unassembled WGS sequence"/>
</dbReference>
<dbReference type="Pfam" id="PF00957">
    <property type="entry name" value="Synaptobrevin"/>
    <property type="match status" value="1"/>
</dbReference>
<sequence length="647" mass="72337">MAEAIAALGVIASVAQLADYGFKLSIKLYSFSETVYTADRSIKSISNDVSLTSTVLKELCQIIESDDAHVVSENAILATKQTVDECLKIFGDLDEALNKSLSNMGKLEKGESEKQKKVNRGTMTFERLKWPFKQSKMELLRSNLDRLKASLTLMLQVLSYARDVSSRKQAQSSLEYQRQMIESLARSERAMKRKYYALQHALEEQNRHEPVIPAINASVNITGSRDVNEEPPDYNSAPVRSSNPVGELLLCFKLLHSLLESSVPSGGVSSMKHEIVTQAQMAIQDLGVNKIQKQYGAQSLDVKVEALKTLQMRLKNLVKVDHLNGFVSEEIVDQEENFDAMGNKIVSSKKAKKLTSAELRKKKKERMSRRKRGDEVFSDEEDENDEAGQHVKYTMRERVLESEDTVRGTLKPVESSGLAGERPSDLRVRTSSREREKLPRYDDRYEERRTSHSIYSSSDSLPLLSNHEKEKLPAYDEGGAASLPPTTLHPKTSDIMQAQMHETVAIMRQHVAKVSERGERLDSLQDHTDSLQMSAQAFRRAANRQRPGPWTRAYRGVAQSIASAGTASYKSIQNLSESIYEAGSVLFAEPEEDEAEQSDIYLPAAVELSESDEELEKDGKIIDDLLSQWTTLPARGRGSPIGDNASS</sequence>
<dbReference type="OrthoDB" id="5431013at2759"/>
<keyword evidence="1" id="KW-0175">Coiled coil</keyword>
<proteinExistence type="predicted"/>
<dbReference type="STRING" id="149040.A0A132B716"/>
<evidence type="ECO:0000313" key="5">
    <source>
        <dbReference type="Proteomes" id="UP000070700"/>
    </source>
</evidence>
<dbReference type="KEGG" id="psco:LY89DRAFT_677091"/>
<evidence type="ECO:0000256" key="1">
    <source>
        <dbReference type="PROSITE-ProRule" id="PRU00290"/>
    </source>
</evidence>
<dbReference type="InParanoid" id="A0A132B716"/>
<dbReference type="InterPro" id="IPR042855">
    <property type="entry name" value="V_SNARE_CC"/>
</dbReference>
<evidence type="ECO:0000259" key="3">
    <source>
        <dbReference type="PROSITE" id="PS50892"/>
    </source>
</evidence>
<protein>
    <recommendedName>
        <fullName evidence="3">V-SNARE coiled-coil homology domain-containing protein</fullName>
    </recommendedName>
</protein>
<organism evidence="4 5">
    <name type="scientific">Mollisia scopiformis</name>
    <name type="common">Conifer needle endophyte fungus</name>
    <name type="synonym">Phialocephala scopiformis</name>
    <dbReference type="NCBI Taxonomy" id="149040"/>
    <lineage>
        <taxon>Eukaryota</taxon>
        <taxon>Fungi</taxon>
        <taxon>Dikarya</taxon>
        <taxon>Ascomycota</taxon>
        <taxon>Pezizomycotina</taxon>
        <taxon>Leotiomycetes</taxon>
        <taxon>Helotiales</taxon>
        <taxon>Mollisiaceae</taxon>
        <taxon>Mollisia</taxon>
    </lineage>
</organism>
<feature type="compositionally biased region" description="Basic and acidic residues" evidence="2">
    <location>
        <begin position="394"/>
        <end position="406"/>
    </location>
</feature>
<evidence type="ECO:0000256" key="2">
    <source>
        <dbReference type="SAM" id="MobiDB-lite"/>
    </source>
</evidence>
<dbReference type="Gene3D" id="1.20.5.110">
    <property type="match status" value="1"/>
</dbReference>
<feature type="compositionally biased region" description="Basic residues" evidence="2">
    <location>
        <begin position="360"/>
        <end position="371"/>
    </location>
</feature>
<dbReference type="InterPro" id="IPR001388">
    <property type="entry name" value="Synaptobrevin-like"/>
</dbReference>
<dbReference type="PRINTS" id="PR00219">
    <property type="entry name" value="SYNAPTOBREVN"/>
</dbReference>
<keyword evidence="5" id="KW-1185">Reference proteome</keyword>
<feature type="domain" description="V-SNARE coiled-coil homology" evidence="3">
    <location>
        <begin position="492"/>
        <end position="552"/>
    </location>
</feature>
<gene>
    <name evidence="4" type="ORF">LY89DRAFT_677091</name>
</gene>
<dbReference type="SUPFAM" id="SSF58038">
    <property type="entry name" value="SNARE fusion complex"/>
    <property type="match status" value="1"/>
</dbReference>
<feature type="compositionally biased region" description="Basic and acidic residues" evidence="2">
    <location>
        <begin position="422"/>
        <end position="450"/>
    </location>
</feature>
<evidence type="ECO:0000313" key="4">
    <source>
        <dbReference type="EMBL" id="KUJ08200.1"/>
    </source>
</evidence>
<dbReference type="GO" id="GO:0006355">
    <property type="term" value="P:regulation of DNA-templated transcription"/>
    <property type="evidence" value="ECO:0007669"/>
    <property type="project" value="InterPro"/>
</dbReference>
<dbReference type="InterPro" id="IPR039327">
    <property type="entry name" value="CON7-like"/>
</dbReference>
<feature type="compositionally biased region" description="Acidic residues" evidence="2">
    <location>
        <begin position="376"/>
        <end position="386"/>
    </location>
</feature>
<dbReference type="EMBL" id="KQ947436">
    <property type="protein sequence ID" value="KUJ08200.1"/>
    <property type="molecule type" value="Genomic_DNA"/>
</dbReference>
<name>A0A132B716_MOLSC</name>
<reference evidence="4 5" key="1">
    <citation type="submission" date="2015-10" db="EMBL/GenBank/DDBJ databases">
        <title>Full genome of DAOMC 229536 Phialocephala scopiformis, a fungal endophyte of spruce producing the potent anti-insectan compound rugulosin.</title>
        <authorList>
            <consortium name="DOE Joint Genome Institute"/>
            <person name="Walker A.K."/>
            <person name="Frasz S.L."/>
            <person name="Seifert K.A."/>
            <person name="Miller J.D."/>
            <person name="Mondo S.J."/>
            <person name="Labutti K."/>
            <person name="Lipzen A."/>
            <person name="Dockter R."/>
            <person name="Kennedy M."/>
            <person name="Grigoriev I.V."/>
            <person name="Spatafora J.W."/>
        </authorList>
    </citation>
    <scope>NUCLEOTIDE SEQUENCE [LARGE SCALE GENOMIC DNA]</scope>
    <source>
        <strain evidence="4 5">CBS 120377</strain>
    </source>
</reference>
<dbReference type="PROSITE" id="PS50892">
    <property type="entry name" value="V_SNARE"/>
    <property type="match status" value="1"/>
</dbReference>
<feature type="region of interest" description="Disordered" evidence="2">
    <location>
        <begin position="349"/>
        <end position="464"/>
    </location>
</feature>
<dbReference type="AlphaFoldDB" id="A0A132B716"/>
<dbReference type="PANTHER" id="PTHR36167:SF4">
    <property type="entry name" value="FUNGAL N-TERMINAL DOMAIN-CONTAINING PROTEIN"/>
    <property type="match status" value="1"/>
</dbReference>
<dbReference type="GO" id="GO:0016192">
    <property type="term" value="P:vesicle-mediated transport"/>
    <property type="evidence" value="ECO:0007669"/>
    <property type="project" value="InterPro"/>
</dbReference>
<dbReference type="PANTHER" id="PTHR36167">
    <property type="entry name" value="C2H2 FINGER DOMAIN TRANSCRIPTION FACTOR (EUROFUNG)-RELATED"/>
    <property type="match status" value="1"/>
</dbReference>